<dbReference type="EMBL" id="BLWD01000004">
    <property type="protein sequence ID" value="GFN09974.1"/>
    <property type="molecule type" value="Genomic_DNA"/>
</dbReference>
<reference evidence="2 3" key="1">
    <citation type="submission" date="2020-05" db="EMBL/GenBank/DDBJ databases">
        <title>Whole genome shotgun sequence of Streptomyces microflavus NBRC 13062.</title>
        <authorList>
            <person name="Komaki H."/>
            <person name="Tamura T."/>
        </authorList>
    </citation>
    <scope>NUCLEOTIDE SEQUENCE [LARGE SCALE GENOMIC DNA]</scope>
    <source>
        <strain evidence="2 3">NBRC 13062</strain>
    </source>
</reference>
<comment type="caution">
    <text evidence="2">The sequence shown here is derived from an EMBL/GenBank/DDBJ whole genome shotgun (WGS) entry which is preliminary data.</text>
</comment>
<evidence type="ECO:0000313" key="2">
    <source>
        <dbReference type="EMBL" id="GFN09974.1"/>
    </source>
</evidence>
<evidence type="ECO:0000256" key="1">
    <source>
        <dbReference type="SAM" id="Phobius"/>
    </source>
</evidence>
<accession>A0A7J0D720</accession>
<dbReference type="AlphaFoldDB" id="A0A7J0D720"/>
<proteinExistence type="predicted"/>
<dbReference type="Pfam" id="PF12679">
    <property type="entry name" value="ABC2_membrane_2"/>
    <property type="match status" value="1"/>
</dbReference>
<feature type="transmembrane region" description="Helical" evidence="1">
    <location>
        <begin position="60"/>
        <end position="82"/>
    </location>
</feature>
<keyword evidence="1" id="KW-0472">Membrane</keyword>
<organism evidence="2 3">
    <name type="scientific">Streptomyces microflavus</name>
    <name type="common">Streptomyces lipmanii</name>
    <dbReference type="NCBI Taxonomy" id="1919"/>
    <lineage>
        <taxon>Bacteria</taxon>
        <taxon>Bacillati</taxon>
        <taxon>Actinomycetota</taxon>
        <taxon>Actinomycetes</taxon>
        <taxon>Kitasatosporales</taxon>
        <taxon>Streptomycetaceae</taxon>
        <taxon>Streptomyces</taxon>
    </lineage>
</organism>
<dbReference type="RefSeq" id="WP_032761044.1">
    <property type="nucleotide sequence ID" value="NZ_BMUG01000015.1"/>
</dbReference>
<keyword evidence="1" id="KW-0812">Transmembrane</keyword>
<dbReference type="PANTHER" id="PTHR37305">
    <property type="entry name" value="INTEGRAL MEMBRANE PROTEIN-RELATED"/>
    <property type="match status" value="1"/>
</dbReference>
<protein>
    <submittedName>
        <fullName evidence="2">ABC transporter permease</fullName>
    </submittedName>
</protein>
<dbReference type="PANTHER" id="PTHR37305:SF1">
    <property type="entry name" value="MEMBRANE PROTEIN"/>
    <property type="match status" value="1"/>
</dbReference>
<feature type="transmembrane region" description="Helical" evidence="1">
    <location>
        <begin position="149"/>
        <end position="174"/>
    </location>
</feature>
<sequence length="257" mass="26978">MSAAAILTKTLSDSRRGLIGWAVGTALVGMVYASTYPSQRENVDSIPEALRQSLNVDGTAAGYLQASVFGIIVPLLAMIYGVTMGARAIAGDEESGQLDLLLAHPITRTQLALQRFGALVAGAFGISTVVWLAVLAVRSSAELTSVSPLQFLAQCFNLALLAITFGALAVGVGAAVGRRAVVLVVVAVVGVLSYTASTFATQIGADWIAYLSPFHYYIEGEPLRNGFQWGDAAVLVIASAVFLTAGLVRFNRRDINN</sequence>
<dbReference type="Proteomes" id="UP000498740">
    <property type="component" value="Unassembled WGS sequence"/>
</dbReference>
<feature type="transmembrane region" description="Helical" evidence="1">
    <location>
        <begin position="229"/>
        <end position="248"/>
    </location>
</feature>
<dbReference type="GO" id="GO:0140359">
    <property type="term" value="F:ABC-type transporter activity"/>
    <property type="evidence" value="ECO:0007669"/>
    <property type="project" value="InterPro"/>
</dbReference>
<feature type="transmembrane region" description="Helical" evidence="1">
    <location>
        <begin position="181"/>
        <end position="209"/>
    </location>
</feature>
<feature type="transmembrane region" description="Helical" evidence="1">
    <location>
        <begin position="116"/>
        <end position="137"/>
    </location>
</feature>
<gene>
    <name evidence="2" type="ORF">Smic_85300</name>
</gene>
<name>A0A7J0D720_STRMI</name>
<evidence type="ECO:0000313" key="3">
    <source>
        <dbReference type="Proteomes" id="UP000498740"/>
    </source>
</evidence>
<keyword evidence="1" id="KW-1133">Transmembrane helix</keyword>
<dbReference type="GO" id="GO:0005886">
    <property type="term" value="C:plasma membrane"/>
    <property type="evidence" value="ECO:0007669"/>
    <property type="project" value="UniProtKB-SubCell"/>
</dbReference>